<dbReference type="EMBL" id="SHNN01000003">
    <property type="protein sequence ID" value="MCX2982082.1"/>
    <property type="molecule type" value="Genomic_DNA"/>
</dbReference>
<dbReference type="Pfam" id="PF01575">
    <property type="entry name" value="MaoC_dehydratas"/>
    <property type="match status" value="1"/>
</dbReference>
<name>A0ABT3TL56_9GAMM</name>
<dbReference type="InterPro" id="IPR029069">
    <property type="entry name" value="HotDog_dom_sf"/>
</dbReference>
<evidence type="ECO:0000313" key="2">
    <source>
        <dbReference type="EMBL" id="MCX2982082.1"/>
    </source>
</evidence>
<feature type="domain" description="MaoC-like" evidence="1">
    <location>
        <begin position="18"/>
        <end position="116"/>
    </location>
</feature>
<dbReference type="Proteomes" id="UP001143362">
    <property type="component" value="Unassembled WGS sequence"/>
</dbReference>
<dbReference type="InterPro" id="IPR050965">
    <property type="entry name" value="UPF0336/Enoyl-CoA_hydratase"/>
</dbReference>
<dbReference type="InterPro" id="IPR002539">
    <property type="entry name" value="MaoC-like_dom"/>
</dbReference>
<evidence type="ECO:0000259" key="1">
    <source>
        <dbReference type="Pfam" id="PF01575"/>
    </source>
</evidence>
<accession>A0ABT3TL56</accession>
<reference evidence="2" key="1">
    <citation type="submission" date="2019-02" db="EMBL/GenBank/DDBJ databases">
        <authorList>
            <person name="Li S.-H."/>
        </authorList>
    </citation>
    <scope>NUCLEOTIDE SEQUENCE</scope>
    <source>
        <strain evidence="2">IMCC14734</strain>
    </source>
</reference>
<dbReference type="Gene3D" id="3.10.129.10">
    <property type="entry name" value="Hotdog Thioesterase"/>
    <property type="match status" value="1"/>
</dbReference>
<dbReference type="PANTHER" id="PTHR43437">
    <property type="entry name" value="HYDROXYACYL-THIOESTER DEHYDRATASE TYPE 2, MITOCHONDRIAL-RELATED"/>
    <property type="match status" value="1"/>
</dbReference>
<keyword evidence="3" id="KW-1185">Reference proteome</keyword>
<protein>
    <submittedName>
        <fullName evidence="2">3-hydroxybutyryl-CoA dehydratase</fullName>
    </submittedName>
</protein>
<dbReference type="SUPFAM" id="SSF54637">
    <property type="entry name" value="Thioesterase/thiol ester dehydrase-isomerase"/>
    <property type="match status" value="1"/>
</dbReference>
<comment type="caution">
    <text evidence="2">The sequence shown here is derived from an EMBL/GenBank/DDBJ whole genome shotgun (WGS) entry which is preliminary data.</text>
</comment>
<gene>
    <name evidence="2" type="ORF">EYC98_14570</name>
</gene>
<dbReference type="RefSeq" id="WP_279246113.1">
    <property type="nucleotide sequence ID" value="NZ_SHNN01000003.1"/>
</dbReference>
<evidence type="ECO:0000313" key="3">
    <source>
        <dbReference type="Proteomes" id="UP001143362"/>
    </source>
</evidence>
<sequence>MSQLSNFSYDEITIGQTASYSKQIGEEDIQLFAAVSGDVNPVHLDAEFAATTQFGERIAHGALTGAIVSAAIALELPGPGTIYLSQSLRFRLPVKIGDTITIQLEVTEKRDDKKFVTLQCTAVNQTGKTVASGVAEVMAPSEKMTLARPPLPQVKIVS</sequence>
<proteinExistence type="predicted"/>
<organism evidence="2 3">
    <name type="scientific">Candidatus Litorirhabdus singularis</name>
    <dbReference type="NCBI Taxonomy" id="2518993"/>
    <lineage>
        <taxon>Bacteria</taxon>
        <taxon>Pseudomonadati</taxon>
        <taxon>Pseudomonadota</taxon>
        <taxon>Gammaproteobacteria</taxon>
        <taxon>Cellvibrionales</taxon>
        <taxon>Halieaceae</taxon>
        <taxon>Candidatus Litorirhabdus</taxon>
    </lineage>
</organism>
<dbReference type="CDD" id="cd03449">
    <property type="entry name" value="R_hydratase"/>
    <property type="match status" value="1"/>
</dbReference>
<dbReference type="PANTHER" id="PTHR43437:SF3">
    <property type="entry name" value="HYDROXYACYL-THIOESTER DEHYDRATASE TYPE 2, MITOCHONDRIAL"/>
    <property type="match status" value="1"/>
</dbReference>